<dbReference type="AlphaFoldDB" id="A0A7W8BWA3"/>
<dbReference type="InterPro" id="IPR050900">
    <property type="entry name" value="Transposase_IS3/IS150/IS904"/>
</dbReference>
<evidence type="ECO:0000313" key="4">
    <source>
        <dbReference type="Proteomes" id="UP000568022"/>
    </source>
</evidence>
<dbReference type="PROSITE" id="PS50994">
    <property type="entry name" value="INTEGRASE"/>
    <property type="match status" value="1"/>
</dbReference>
<dbReference type="InterPro" id="IPR012337">
    <property type="entry name" value="RNaseH-like_sf"/>
</dbReference>
<accession>A0A7W8BWA3</accession>
<evidence type="ECO:0000259" key="2">
    <source>
        <dbReference type="PROSITE" id="PS50994"/>
    </source>
</evidence>
<feature type="domain" description="Integrase catalytic" evidence="2">
    <location>
        <begin position="126"/>
        <end position="290"/>
    </location>
</feature>
<keyword evidence="4" id="KW-1185">Reference proteome</keyword>
<organism evidence="3 4">
    <name type="scientific">Streptomyces griseoloalbus</name>
    <dbReference type="NCBI Taxonomy" id="67303"/>
    <lineage>
        <taxon>Bacteria</taxon>
        <taxon>Bacillati</taxon>
        <taxon>Actinomycetota</taxon>
        <taxon>Actinomycetes</taxon>
        <taxon>Kitasatosporales</taxon>
        <taxon>Streptomycetaceae</taxon>
        <taxon>Streptomyces</taxon>
    </lineage>
</organism>
<comment type="caution">
    <text evidence="3">The sequence shown here is derived from an EMBL/GenBank/DDBJ whole genome shotgun (WGS) entry which is preliminary data.</text>
</comment>
<dbReference type="Pfam" id="PF00665">
    <property type="entry name" value="rve"/>
    <property type="match status" value="1"/>
</dbReference>
<name>A0A7W8BWA3_9ACTN</name>
<dbReference type="GO" id="GO:0003676">
    <property type="term" value="F:nucleic acid binding"/>
    <property type="evidence" value="ECO:0007669"/>
    <property type="project" value="InterPro"/>
</dbReference>
<reference evidence="3 4" key="1">
    <citation type="submission" date="2020-08" db="EMBL/GenBank/DDBJ databases">
        <title>Genomic Encyclopedia of Type Strains, Phase III (KMG-III): the genomes of soil and plant-associated and newly described type strains.</title>
        <authorList>
            <person name="Whitman W."/>
        </authorList>
    </citation>
    <scope>NUCLEOTIDE SEQUENCE [LARGE SCALE GENOMIC DNA]</scope>
    <source>
        <strain evidence="3 4">CECT 3226</strain>
    </source>
</reference>
<evidence type="ECO:0000256" key="1">
    <source>
        <dbReference type="ARBA" id="ARBA00002286"/>
    </source>
</evidence>
<dbReference type="InterPro" id="IPR025948">
    <property type="entry name" value="HTH-like_dom"/>
</dbReference>
<dbReference type="PANTHER" id="PTHR46889:SF4">
    <property type="entry name" value="TRANSPOSASE INSO FOR INSERTION SEQUENCE ELEMENT IS911B-RELATED"/>
    <property type="match status" value="1"/>
</dbReference>
<dbReference type="Pfam" id="PF13276">
    <property type="entry name" value="HTH_21"/>
    <property type="match status" value="1"/>
</dbReference>
<dbReference type="Gene3D" id="3.30.420.10">
    <property type="entry name" value="Ribonuclease H-like superfamily/Ribonuclease H"/>
    <property type="match status" value="1"/>
</dbReference>
<dbReference type="PANTHER" id="PTHR46889">
    <property type="entry name" value="TRANSPOSASE INSF FOR INSERTION SEQUENCE IS3B-RELATED"/>
    <property type="match status" value="1"/>
</dbReference>
<comment type="function">
    <text evidence="1">Involved in the transposition of the insertion sequence.</text>
</comment>
<dbReference type="NCBIfam" id="NF033516">
    <property type="entry name" value="transpos_IS3"/>
    <property type="match status" value="1"/>
</dbReference>
<proteinExistence type="predicted"/>
<sequence length="295" mass="34196">MSQLYRLIHAEKATYPIVLLCRVLKVARSYYYAWREDEAARQARRDADDALAHEITVLHIAFRRTYGVPRIHAELRRLGRRVNRKRVARVMRERDIRGVTRRRRRSLTRPDAKVRPAPDLIGRDFHAERPGTRLVGDITYLPTAEGWLYLACWLDLATREVVGYAMADHHRAELVVDALDMAHGRGDLEPGCVIHSDRGSEYTSTQFAHRIQELGLRNSCGRTGSCFDNAAAESFWALLKEETGTRTWLDRATARTEVFTFIETFYNRRRLRKHKTFGYLTPAETRQRHQHGLAA</sequence>
<dbReference type="InterPro" id="IPR048020">
    <property type="entry name" value="Transpos_IS3"/>
</dbReference>
<dbReference type="GO" id="GO:0015074">
    <property type="term" value="P:DNA integration"/>
    <property type="evidence" value="ECO:0007669"/>
    <property type="project" value="InterPro"/>
</dbReference>
<dbReference type="InterPro" id="IPR036397">
    <property type="entry name" value="RNaseH_sf"/>
</dbReference>
<dbReference type="EMBL" id="JACHJE010000027">
    <property type="protein sequence ID" value="MBB5130107.1"/>
    <property type="molecule type" value="Genomic_DNA"/>
</dbReference>
<protein>
    <submittedName>
        <fullName evidence="3">Transposase InsO family protein</fullName>
    </submittedName>
</protein>
<evidence type="ECO:0000313" key="3">
    <source>
        <dbReference type="EMBL" id="MBB5130107.1"/>
    </source>
</evidence>
<gene>
    <name evidence="3" type="ORF">FHS32_006903</name>
</gene>
<dbReference type="InterPro" id="IPR001584">
    <property type="entry name" value="Integrase_cat-core"/>
</dbReference>
<dbReference type="SUPFAM" id="SSF53098">
    <property type="entry name" value="Ribonuclease H-like"/>
    <property type="match status" value="1"/>
</dbReference>
<dbReference type="Proteomes" id="UP000568022">
    <property type="component" value="Unassembled WGS sequence"/>
</dbReference>